<keyword evidence="3" id="KW-1185">Reference proteome</keyword>
<keyword evidence="1" id="KW-1133">Transmembrane helix</keyword>
<comment type="caution">
    <text evidence="2">The sequence shown here is derived from an EMBL/GenBank/DDBJ whole genome shotgun (WGS) entry which is preliminary data.</text>
</comment>
<dbReference type="EMBL" id="WNYA01091659">
    <property type="protein sequence ID" value="KAG8534761.1"/>
    <property type="molecule type" value="Genomic_DNA"/>
</dbReference>
<dbReference type="Gene3D" id="2.60.40.10">
    <property type="entry name" value="Immunoglobulins"/>
    <property type="match status" value="1"/>
</dbReference>
<reference evidence="2" key="1">
    <citation type="thesis" date="2020" institute="ProQuest LLC" country="789 East Eisenhower Parkway, Ann Arbor, MI, USA">
        <title>Comparative Genomics and Chromosome Evolution.</title>
        <authorList>
            <person name="Mudd A.B."/>
        </authorList>
    </citation>
    <scope>NUCLEOTIDE SEQUENCE</scope>
    <source>
        <strain evidence="2">237g6f4</strain>
        <tissue evidence="2">Blood</tissue>
    </source>
</reference>
<name>A0AAV6YD89_ENGPU</name>
<dbReference type="InterPro" id="IPR013783">
    <property type="entry name" value="Ig-like_fold"/>
</dbReference>
<keyword evidence="1" id="KW-0812">Transmembrane</keyword>
<evidence type="ECO:0000313" key="3">
    <source>
        <dbReference type="Proteomes" id="UP000824782"/>
    </source>
</evidence>
<gene>
    <name evidence="2" type="ORF">GDO81_018613</name>
</gene>
<organism evidence="2 3">
    <name type="scientific">Engystomops pustulosus</name>
    <name type="common">Tungara frog</name>
    <name type="synonym">Physalaemus pustulosus</name>
    <dbReference type="NCBI Taxonomy" id="76066"/>
    <lineage>
        <taxon>Eukaryota</taxon>
        <taxon>Metazoa</taxon>
        <taxon>Chordata</taxon>
        <taxon>Craniata</taxon>
        <taxon>Vertebrata</taxon>
        <taxon>Euteleostomi</taxon>
        <taxon>Amphibia</taxon>
        <taxon>Batrachia</taxon>
        <taxon>Anura</taxon>
        <taxon>Neobatrachia</taxon>
        <taxon>Hyloidea</taxon>
        <taxon>Leptodactylidae</taxon>
        <taxon>Leiuperinae</taxon>
        <taxon>Engystomops</taxon>
    </lineage>
</organism>
<feature type="non-terminal residue" evidence="2">
    <location>
        <position position="107"/>
    </location>
</feature>
<accession>A0AAV6YD89</accession>
<evidence type="ECO:0000256" key="1">
    <source>
        <dbReference type="SAM" id="Phobius"/>
    </source>
</evidence>
<evidence type="ECO:0000313" key="2">
    <source>
        <dbReference type="EMBL" id="KAG8534761.1"/>
    </source>
</evidence>
<dbReference type="AlphaFoldDB" id="A0AAV6YD89"/>
<feature type="transmembrane region" description="Helical" evidence="1">
    <location>
        <begin position="15"/>
        <end position="36"/>
    </location>
</feature>
<proteinExistence type="predicted"/>
<keyword evidence="1" id="KW-0472">Membrane</keyword>
<evidence type="ECO:0008006" key="4">
    <source>
        <dbReference type="Google" id="ProtNLM"/>
    </source>
</evidence>
<protein>
    <recommendedName>
        <fullName evidence="4">Archaeal Type IV pilin N-terminal domain-containing protein</fullName>
    </recommendedName>
</protein>
<dbReference type="Proteomes" id="UP000824782">
    <property type="component" value="Unassembled WGS sequence"/>
</dbReference>
<sequence>MFHVITEKADNTGTVVTAVILTLLTVILLSAAAFLYHQAFTKDPPTLSEITGSDEMIDMNRTTLTCHITGFRPNDLEISVCLRRRGAKEQIVLRRSRDLPSSGQVMM</sequence>